<gene>
    <name evidence="1" type="ORF">A3D49_01155</name>
</gene>
<organism evidence="1 2">
    <name type="scientific">Candidatus Zambryskibacteria bacterium RIFCSPHIGHO2_02_FULL_43_37</name>
    <dbReference type="NCBI Taxonomy" id="1802749"/>
    <lineage>
        <taxon>Bacteria</taxon>
        <taxon>Candidatus Zambryskiibacteriota</taxon>
    </lineage>
</organism>
<dbReference type="AlphaFoldDB" id="A0A1G2THD8"/>
<reference evidence="1 2" key="1">
    <citation type="journal article" date="2016" name="Nat. Commun.">
        <title>Thousands of microbial genomes shed light on interconnected biogeochemical processes in an aquifer system.</title>
        <authorList>
            <person name="Anantharaman K."/>
            <person name="Brown C.T."/>
            <person name="Hug L.A."/>
            <person name="Sharon I."/>
            <person name="Castelle C.J."/>
            <person name="Probst A.J."/>
            <person name="Thomas B.C."/>
            <person name="Singh A."/>
            <person name="Wilkins M.J."/>
            <person name="Karaoz U."/>
            <person name="Brodie E.L."/>
            <person name="Williams K.H."/>
            <person name="Hubbard S.S."/>
            <person name="Banfield J.F."/>
        </authorList>
    </citation>
    <scope>NUCLEOTIDE SEQUENCE [LARGE SCALE GENOMIC DNA]</scope>
</reference>
<evidence type="ECO:0000313" key="2">
    <source>
        <dbReference type="Proteomes" id="UP000177279"/>
    </source>
</evidence>
<dbReference type="Proteomes" id="UP000177279">
    <property type="component" value="Unassembled WGS sequence"/>
</dbReference>
<evidence type="ECO:0008006" key="3">
    <source>
        <dbReference type="Google" id="ProtNLM"/>
    </source>
</evidence>
<comment type="caution">
    <text evidence="1">The sequence shown here is derived from an EMBL/GenBank/DDBJ whole genome shotgun (WGS) entry which is preliminary data.</text>
</comment>
<protein>
    <recommendedName>
        <fullName evidence="3">Type 4 fimbrial biogenesis protein PilX N-terminal domain-containing protein</fullName>
    </recommendedName>
</protein>
<dbReference type="EMBL" id="MHVS01000005">
    <property type="protein sequence ID" value="OHA96478.1"/>
    <property type="molecule type" value="Genomic_DNA"/>
</dbReference>
<name>A0A1G2THD8_9BACT</name>
<accession>A0A1G2THD8</accession>
<sequence>MKNPKSGFTLLLAVIITGTLLVIAAGITALAVKQSLIAVAGRDSQQAFYAADTGLECALYWDVKNPSGFSAFDPSTGSTIYCNRDSSNPGNQWVVGGSSASTFTINFLPDLQCAVVTVTKQGLATTIESLGYNTCSAGNPRRVERAIRARY</sequence>
<proteinExistence type="predicted"/>
<evidence type="ECO:0000313" key="1">
    <source>
        <dbReference type="EMBL" id="OHA96478.1"/>
    </source>
</evidence>